<organism evidence="2 3">
    <name type="scientific">Albibacterium bauzanense</name>
    <dbReference type="NCBI Taxonomy" id="653929"/>
    <lineage>
        <taxon>Bacteria</taxon>
        <taxon>Pseudomonadati</taxon>
        <taxon>Bacteroidota</taxon>
        <taxon>Sphingobacteriia</taxon>
        <taxon>Sphingobacteriales</taxon>
        <taxon>Sphingobacteriaceae</taxon>
        <taxon>Albibacterium</taxon>
    </lineage>
</organism>
<dbReference type="Proteomes" id="UP000294616">
    <property type="component" value="Unassembled WGS sequence"/>
</dbReference>
<comment type="caution">
    <text evidence="2">The sequence shown here is derived from an EMBL/GenBank/DDBJ whole genome shotgun (WGS) entry which is preliminary data.</text>
</comment>
<keyword evidence="2" id="KW-0378">Hydrolase</keyword>
<evidence type="ECO:0000313" key="3">
    <source>
        <dbReference type="Proteomes" id="UP000294616"/>
    </source>
</evidence>
<keyword evidence="3" id="KW-1185">Reference proteome</keyword>
<dbReference type="EMBL" id="SMGO01000001">
    <property type="protein sequence ID" value="TCK85584.1"/>
    <property type="molecule type" value="Genomic_DNA"/>
</dbReference>
<dbReference type="RefSeq" id="WP_132221899.1">
    <property type="nucleotide sequence ID" value="NZ_SMGO01000001.1"/>
</dbReference>
<dbReference type="SUPFAM" id="SSF53474">
    <property type="entry name" value="alpha/beta-Hydrolases"/>
    <property type="match status" value="1"/>
</dbReference>
<feature type="domain" description="Dienelactone hydrolase" evidence="1">
    <location>
        <begin position="23"/>
        <end position="197"/>
    </location>
</feature>
<accession>A0A4R1M3X9</accession>
<sequence length="217" mass="23670">METIEKEISIPIYEITLTGELSIPERAKGIVVFAHGSGSSRHSSRNKYVARSLQDEGFATLLFDLLTVKEDEDYNTRFDIDLLTDRLIKVTDWLKTEPETGDLNIGYFGASTGAAATLNAAADLGNSIIAAIVSRGGRPDLADINLPEVKSPTMLIVGGLDTQVIDLNQKAFSMIGALKEIVIVPGASHLFEEPGKLEEVANLAIQWFNKYLFTVVE</sequence>
<reference evidence="2 3" key="1">
    <citation type="submission" date="2019-03" db="EMBL/GenBank/DDBJ databases">
        <title>Genomic Encyclopedia of Archaeal and Bacterial Type Strains, Phase II (KMG-II): from individual species to whole genera.</title>
        <authorList>
            <person name="Goeker M."/>
        </authorList>
    </citation>
    <scope>NUCLEOTIDE SEQUENCE [LARGE SCALE GENOMIC DNA]</scope>
    <source>
        <strain evidence="2 3">DSM 22554</strain>
    </source>
</reference>
<dbReference type="InterPro" id="IPR002925">
    <property type="entry name" value="Dienelactn_hydro"/>
</dbReference>
<name>A0A4R1M3X9_9SPHI</name>
<protein>
    <submittedName>
        <fullName evidence="2">Dienelactone hydrolase</fullName>
    </submittedName>
</protein>
<dbReference type="Pfam" id="PF01738">
    <property type="entry name" value="DLH"/>
    <property type="match status" value="1"/>
</dbReference>
<dbReference type="PANTHER" id="PTHR43265">
    <property type="entry name" value="ESTERASE ESTD"/>
    <property type="match status" value="1"/>
</dbReference>
<dbReference type="Gene3D" id="3.40.50.1820">
    <property type="entry name" value="alpha/beta hydrolase"/>
    <property type="match status" value="1"/>
</dbReference>
<dbReference type="InterPro" id="IPR053145">
    <property type="entry name" value="AB_hydrolase_Est10"/>
</dbReference>
<evidence type="ECO:0000259" key="1">
    <source>
        <dbReference type="Pfam" id="PF01738"/>
    </source>
</evidence>
<dbReference type="OrthoDB" id="9810066at2"/>
<dbReference type="AlphaFoldDB" id="A0A4R1M3X9"/>
<evidence type="ECO:0000313" key="2">
    <source>
        <dbReference type="EMBL" id="TCK85584.1"/>
    </source>
</evidence>
<dbReference type="InterPro" id="IPR029058">
    <property type="entry name" value="AB_hydrolase_fold"/>
</dbReference>
<proteinExistence type="predicted"/>
<gene>
    <name evidence="2" type="ORF">C8N28_0895</name>
</gene>
<dbReference type="PANTHER" id="PTHR43265:SF1">
    <property type="entry name" value="ESTERASE ESTD"/>
    <property type="match status" value="1"/>
</dbReference>
<dbReference type="GO" id="GO:0052689">
    <property type="term" value="F:carboxylic ester hydrolase activity"/>
    <property type="evidence" value="ECO:0007669"/>
    <property type="project" value="TreeGrafter"/>
</dbReference>